<evidence type="ECO:0000313" key="1">
    <source>
        <dbReference type="EMBL" id="RWX46955.1"/>
    </source>
</evidence>
<name>A0A444J273_9BACT</name>
<evidence type="ECO:0000313" key="2">
    <source>
        <dbReference type="Proteomes" id="UP000287853"/>
    </source>
</evidence>
<dbReference type="EMBL" id="MTKO01000046">
    <property type="protein sequence ID" value="RWX46955.1"/>
    <property type="molecule type" value="Genomic_DNA"/>
</dbReference>
<gene>
    <name evidence="1" type="ORF">H206_00268</name>
</gene>
<dbReference type="Proteomes" id="UP000287853">
    <property type="component" value="Unassembled WGS sequence"/>
</dbReference>
<protein>
    <submittedName>
        <fullName evidence="1">Uncharacterized protein</fullName>
    </submittedName>
</protein>
<reference evidence="1 2" key="1">
    <citation type="submission" date="2017-01" db="EMBL/GenBank/DDBJ databases">
        <title>The cable genome- insights into the physiology and evolution of filamentous bacteria capable of sulfide oxidation via long distance electron transfer.</title>
        <authorList>
            <person name="Schreiber L."/>
            <person name="Bjerg J.T."/>
            <person name="Boggild A."/>
            <person name="Van De Vossenberg J."/>
            <person name="Meysman F."/>
            <person name="Nielsen L.P."/>
            <person name="Schramm A."/>
            <person name="Kjeldsen K.U."/>
        </authorList>
    </citation>
    <scope>NUCLEOTIDE SEQUENCE [LARGE SCALE GENOMIC DNA]</scope>
    <source>
        <strain evidence="1">MCF</strain>
    </source>
</reference>
<sequence>MPYSDFTLKKVKENLGISVVEDQELYSSVDAVGISEYLAETLRYNVPLALAVGTEKVRSELIIANMLLEVRRILNDQVSFFSGVRLDIDKQRDLNGFCDFVISKSPEQYYLNAPVVAVVEAKNENIGSGLGQCIAEMYASRLFNEQEGVVDLAKIYGAVTTGNAWKFLKYEDGIAYIDVPEYHITDPGKIVGILVAMVNQEA</sequence>
<keyword evidence="2" id="KW-1185">Reference proteome</keyword>
<dbReference type="AlphaFoldDB" id="A0A444J273"/>
<comment type="caution">
    <text evidence="1">The sequence shown here is derived from an EMBL/GenBank/DDBJ whole genome shotgun (WGS) entry which is preliminary data.</text>
</comment>
<accession>A0A444J273</accession>
<proteinExistence type="predicted"/>
<organism evidence="1 2">
    <name type="scientific">Candidatus Electrothrix aarhusensis</name>
    <dbReference type="NCBI Taxonomy" id="1859131"/>
    <lineage>
        <taxon>Bacteria</taxon>
        <taxon>Pseudomonadati</taxon>
        <taxon>Thermodesulfobacteriota</taxon>
        <taxon>Desulfobulbia</taxon>
        <taxon>Desulfobulbales</taxon>
        <taxon>Desulfobulbaceae</taxon>
        <taxon>Candidatus Electrothrix</taxon>
    </lineage>
</organism>